<protein>
    <recommendedName>
        <fullName evidence="3">Tryptophan repeat gene family protein</fullName>
    </recommendedName>
</protein>
<evidence type="ECO:0008006" key="3">
    <source>
        <dbReference type="Google" id="ProtNLM"/>
    </source>
</evidence>
<comment type="caution">
    <text evidence="1">The sequence shown here is derived from an EMBL/GenBank/DDBJ whole genome shotgun (WGS) entry which is preliminary data.</text>
</comment>
<name>A0A9Q3VBZ7_CLOBO</name>
<reference evidence="1" key="1">
    <citation type="submission" date="2020-02" db="EMBL/GenBank/DDBJ databases">
        <authorList>
            <person name="Fillo S."/>
            <person name="Giordani F."/>
            <person name="Tonon E."/>
            <person name="Drigo I."/>
            <person name="Anselmo A."/>
            <person name="Fortunato A."/>
            <person name="Bano L."/>
            <person name="Lista F."/>
        </authorList>
    </citation>
    <scope>NUCLEOTIDE SEQUENCE</scope>
    <source>
        <strain evidence="1">IZSVe-TV_9877_3_12</strain>
    </source>
</reference>
<dbReference type="Gene3D" id="1.20.5.240">
    <property type="match status" value="2"/>
</dbReference>
<dbReference type="AlphaFoldDB" id="A0A9Q3VBZ7"/>
<accession>A0A9Q3VBZ7</accession>
<gene>
    <name evidence="1" type="ORF">G8S53_12455</name>
</gene>
<dbReference type="RefSeq" id="WP_003378764.1">
    <property type="nucleotide sequence ID" value="NZ_JAAMYB010000024.1"/>
</dbReference>
<dbReference type="EMBL" id="JAAMYB010000024">
    <property type="protein sequence ID" value="MCD3196071.1"/>
    <property type="molecule type" value="Genomic_DNA"/>
</dbReference>
<proteinExistence type="predicted"/>
<dbReference type="Proteomes" id="UP000813637">
    <property type="component" value="Unassembled WGS sequence"/>
</dbReference>
<reference evidence="1" key="2">
    <citation type="journal article" date="2021" name="Microorganisms">
        <title>Extensive Genome Exploration of Clostridium botulinum Group III Field Strains.</title>
        <authorList>
            <person name="Fillo S."/>
            <person name="Giordani F."/>
            <person name="Tonon E."/>
            <person name="Drigo I."/>
            <person name="Anselmo A."/>
            <person name="Fortunato A."/>
            <person name="Lista F."/>
            <person name="Bano L."/>
        </authorList>
    </citation>
    <scope>NUCLEOTIDE SEQUENCE</scope>
    <source>
        <strain evidence="1">IZSVe-TV_9877_3_12</strain>
    </source>
</reference>
<evidence type="ECO:0000313" key="2">
    <source>
        <dbReference type="Proteomes" id="UP000813637"/>
    </source>
</evidence>
<evidence type="ECO:0000313" key="1">
    <source>
        <dbReference type="EMBL" id="MCD3196071.1"/>
    </source>
</evidence>
<organism evidence="1 2">
    <name type="scientific">Clostridium botulinum C</name>
    <dbReference type="NCBI Taxonomy" id="36828"/>
    <lineage>
        <taxon>Bacteria</taxon>
        <taxon>Bacillati</taxon>
        <taxon>Bacillota</taxon>
        <taxon>Clostridia</taxon>
        <taxon>Eubacteriales</taxon>
        <taxon>Clostridiaceae</taxon>
        <taxon>Clostridium</taxon>
    </lineage>
</organism>
<sequence length="90" mass="10997">MNKNEIIINELINSKLNNWNEISSQDLSEEFMDKYQDILDWKYISVYQNLSESFSEKYQDKLNWKIICKFQELPESFVNKYKNELNLFTK</sequence>